<protein>
    <submittedName>
        <fullName evidence="1">Uncharacterized protein</fullName>
    </submittedName>
</protein>
<dbReference type="Proteomes" id="UP000308886">
    <property type="component" value="Unassembled WGS sequence"/>
</dbReference>
<organism evidence="1 2">
    <name type="scientific">Palleniella muris</name>
    <dbReference type="NCBI Taxonomy" id="3038145"/>
    <lineage>
        <taxon>Bacteria</taxon>
        <taxon>Pseudomonadati</taxon>
        <taxon>Bacteroidota</taxon>
        <taxon>Bacteroidia</taxon>
        <taxon>Bacteroidales</taxon>
        <taxon>Prevotellaceae</taxon>
        <taxon>Palleniella</taxon>
    </lineage>
</organism>
<proteinExistence type="predicted"/>
<reference evidence="1" key="1">
    <citation type="submission" date="2019-04" db="EMBL/GenBank/DDBJ databases">
        <title>Microbes associate with the intestines of laboratory mice.</title>
        <authorList>
            <person name="Navarre W."/>
            <person name="Wong E."/>
            <person name="Huang K."/>
            <person name="Tropini C."/>
            <person name="Ng K."/>
            <person name="Yu B."/>
        </authorList>
    </citation>
    <scope>NUCLEOTIDE SEQUENCE</scope>
    <source>
        <strain evidence="1">NM73_A23</strain>
    </source>
</reference>
<name>A0AC61QRT2_9BACT</name>
<dbReference type="EMBL" id="SRZC01000006">
    <property type="protein sequence ID" value="TGX83008.1"/>
    <property type="molecule type" value="Genomic_DNA"/>
</dbReference>
<sequence length="127" mass="14717">MNTDTIILKAQFNALRNYFTSLLPAIFKNDPQTDSKVWLAKYLIWKFERDSLAPYDFSDTLPSPEKEKISHRRFQLQVLQDVAYIQGQLEEYGIPRMIDSYAAAQAQQVFLHSDGSEETMLPLIDNL</sequence>
<evidence type="ECO:0000313" key="1">
    <source>
        <dbReference type="EMBL" id="TGX83008.1"/>
    </source>
</evidence>
<accession>A0AC61QRT2</accession>
<keyword evidence="2" id="KW-1185">Reference proteome</keyword>
<comment type="caution">
    <text evidence="1">The sequence shown here is derived from an EMBL/GenBank/DDBJ whole genome shotgun (WGS) entry which is preliminary data.</text>
</comment>
<evidence type="ECO:0000313" key="2">
    <source>
        <dbReference type="Proteomes" id="UP000308886"/>
    </source>
</evidence>
<gene>
    <name evidence="1" type="ORF">E5358_04940</name>
</gene>